<feature type="compositionally biased region" description="Basic and acidic residues" evidence="1">
    <location>
        <begin position="399"/>
        <end position="417"/>
    </location>
</feature>
<feature type="region of interest" description="Disordered" evidence="1">
    <location>
        <begin position="197"/>
        <end position="421"/>
    </location>
</feature>
<proteinExistence type="predicted"/>
<dbReference type="AlphaFoldDB" id="A0A8H5G4M3"/>
<dbReference type="InterPro" id="IPR024768">
    <property type="entry name" value="Marf1"/>
</dbReference>
<evidence type="ECO:0000256" key="1">
    <source>
        <dbReference type="SAM" id="MobiDB-lite"/>
    </source>
</evidence>
<sequence length="494" mass="53509">MPRPKIKIFWDLVTCPLPTSYSSVGELLKDVRTFTSNFGVVTSIKAYWDKRKSRAVDESLRAEMPSMGVNLVDCSSMQGYTNDALTKMLSVDVVMSAMDDPVNTEAFEDDIIMIISGDKSVLYPISLLMFRNYTVFLVVPDDDSNTQDFQATRVFSWKKDVLRCALSLEPTGTLISENLKSSVNGWIVNGTRIPQLNLDSPSVARSPSNAVSPRSGQPAQISSPRPMTTVTSPAATSMDRGRSILPSEPSTSRAPSVLSLGSDPRITTQPLMSFDATVSEPRTATKPPTSFDTTNATVSEPRVATKPLGATPETTKETVQPPNTQEPSEGSQPVDDWAAAGGWSQGGSWETAGFNWLSEPSPAPKTAAKSKEAPRKMVPLESSKPNIQKKPQAQARDSGSTKENKGPPTKTEVKASHDPPMSVFDPLVEILRGAEKESMMRSQLGEQLAKRKGLYQSAGVSGFGEFIGLAAKKNIIAVTGGDIGHQQVKLRKRR</sequence>
<dbReference type="PANTHER" id="PTHR14379:SF3">
    <property type="entry name" value="MEIOSIS REGULATOR AND MRNA STABILITY FACTOR 1"/>
    <property type="match status" value="1"/>
</dbReference>
<dbReference type="PANTHER" id="PTHR14379">
    <property type="entry name" value="LIMKAIN B LKAP"/>
    <property type="match status" value="1"/>
</dbReference>
<dbReference type="EMBL" id="JAACJO010000005">
    <property type="protein sequence ID" value="KAF5358258.1"/>
    <property type="molecule type" value="Genomic_DNA"/>
</dbReference>
<evidence type="ECO:0000313" key="3">
    <source>
        <dbReference type="EMBL" id="KAF5358258.1"/>
    </source>
</evidence>
<organism evidence="3 4">
    <name type="scientific">Leucocoprinus leucothites</name>
    <dbReference type="NCBI Taxonomy" id="201217"/>
    <lineage>
        <taxon>Eukaryota</taxon>
        <taxon>Fungi</taxon>
        <taxon>Dikarya</taxon>
        <taxon>Basidiomycota</taxon>
        <taxon>Agaricomycotina</taxon>
        <taxon>Agaricomycetes</taxon>
        <taxon>Agaricomycetidae</taxon>
        <taxon>Agaricales</taxon>
        <taxon>Agaricineae</taxon>
        <taxon>Agaricaceae</taxon>
        <taxon>Leucocoprinus</taxon>
    </lineage>
</organism>
<protein>
    <recommendedName>
        <fullName evidence="2">NYN domain-containing protein</fullName>
    </recommendedName>
</protein>
<dbReference type="Proteomes" id="UP000559027">
    <property type="component" value="Unassembled WGS sequence"/>
</dbReference>
<feature type="domain" description="NYN" evidence="2">
    <location>
        <begin position="5"/>
        <end position="147"/>
    </location>
</feature>
<dbReference type="InterPro" id="IPR021139">
    <property type="entry name" value="NYN"/>
</dbReference>
<evidence type="ECO:0000313" key="4">
    <source>
        <dbReference type="Proteomes" id="UP000559027"/>
    </source>
</evidence>
<dbReference type="CDD" id="cd10910">
    <property type="entry name" value="PIN_limkain_b1_N_like"/>
    <property type="match status" value="1"/>
</dbReference>
<keyword evidence="4" id="KW-1185">Reference proteome</keyword>
<dbReference type="GO" id="GO:0005777">
    <property type="term" value="C:peroxisome"/>
    <property type="evidence" value="ECO:0007669"/>
    <property type="project" value="InterPro"/>
</dbReference>
<dbReference type="GO" id="GO:0010468">
    <property type="term" value="P:regulation of gene expression"/>
    <property type="evidence" value="ECO:0007669"/>
    <property type="project" value="InterPro"/>
</dbReference>
<feature type="compositionally biased region" description="Polar residues" evidence="1">
    <location>
        <begin position="383"/>
        <end position="398"/>
    </location>
</feature>
<dbReference type="GO" id="GO:1905762">
    <property type="term" value="F:CCR4-NOT complex binding"/>
    <property type="evidence" value="ECO:0007669"/>
    <property type="project" value="TreeGrafter"/>
</dbReference>
<feature type="compositionally biased region" description="Polar residues" evidence="1">
    <location>
        <begin position="197"/>
        <end position="235"/>
    </location>
</feature>
<comment type="caution">
    <text evidence="3">The sequence shown here is derived from an EMBL/GenBank/DDBJ whole genome shotgun (WGS) entry which is preliminary data.</text>
</comment>
<dbReference type="GO" id="GO:0004540">
    <property type="term" value="F:RNA nuclease activity"/>
    <property type="evidence" value="ECO:0007669"/>
    <property type="project" value="InterPro"/>
</dbReference>
<feature type="compositionally biased region" description="Polar residues" evidence="1">
    <location>
        <begin position="280"/>
        <end position="298"/>
    </location>
</feature>
<accession>A0A8H5G4M3</accession>
<dbReference type="OrthoDB" id="549353at2759"/>
<dbReference type="Pfam" id="PF01936">
    <property type="entry name" value="NYN"/>
    <property type="match status" value="1"/>
</dbReference>
<feature type="compositionally biased region" description="Polar residues" evidence="1">
    <location>
        <begin position="317"/>
        <end position="331"/>
    </location>
</feature>
<reference evidence="3 4" key="1">
    <citation type="journal article" date="2020" name="ISME J.">
        <title>Uncovering the hidden diversity of litter-decomposition mechanisms in mushroom-forming fungi.</title>
        <authorList>
            <person name="Floudas D."/>
            <person name="Bentzer J."/>
            <person name="Ahren D."/>
            <person name="Johansson T."/>
            <person name="Persson P."/>
            <person name="Tunlid A."/>
        </authorList>
    </citation>
    <scope>NUCLEOTIDE SEQUENCE [LARGE SCALE GENOMIC DNA]</scope>
    <source>
        <strain evidence="3 4">CBS 146.42</strain>
    </source>
</reference>
<feature type="compositionally biased region" description="Low complexity" evidence="1">
    <location>
        <begin position="337"/>
        <end position="349"/>
    </location>
</feature>
<name>A0A8H5G4M3_9AGAR</name>
<evidence type="ECO:0000259" key="2">
    <source>
        <dbReference type="Pfam" id="PF01936"/>
    </source>
</evidence>
<gene>
    <name evidence="3" type="ORF">D9756_001860</name>
</gene>